<feature type="compositionally biased region" description="Gly residues" evidence="5">
    <location>
        <begin position="115"/>
        <end position="134"/>
    </location>
</feature>
<dbReference type="PANTHER" id="PTHR31500">
    <property type="entry name" value="AT-HOOK MOTIF NUCLEAR-LOCALIZED PROTEIN 9"/>
    <property type="match status" value="1"/>
</dbReference>
<dbReference type="PANTHER" id="PTHR31500:SF68">
    <property type="entry name" value="AT-HOOK MOTIF NUCLEAR-LOCALIZED PROTEIN 14"/>
    <property type="match status" value="1"/>
</dbReference>
<dbReference type="Gene3D" id="3.30.1330.80">
    <property type="entry name" value="Hypothetical protein, similar to alpha- acetolactate decarboxylase, domain 2"/>
    <property type="match status" value="1"/>
</dbReference>
<feature type="region of interest" description="Disordered" evidence="5">
    <location>
        <begin position="307"/>
        <end position="326"/>
    </location>
</feature>
<comment type="function">
    <text evidence="4">Transcription factor that specifically binds AT-rich DNA sequences related to the nuclear matrix attachment regions (MARs).</text>
</comment>
<accession>A0A484KI95</accession>
<dbReference type="AlphaFoldDB" id="A0A484KI95"/>
<evidence type="ECO:0000256" key="3">
    <source>
        <dbReference type="ARBA" id="ARBA00023163"/>
    </source>
</evidence>
<dbReference type="OrthoDB" id="2017193at2759"/>
<evidence type="ECO:0000313" key="7">
    <source>
        <dbReference type="EMBL" id="VFQ62877.1"/>
    </source>
</evidence>
<comment type="subcellular location">
    <subcellularLocation>
        <location evidence="4">Nucleus</location>
    </subcellularLocation>
</comment>
<dbReference type="Pfam" id="PF03479">
    <property type="entry name" value="PCC"/>
    <property type="match status" value="1"/>
</dbReference>
<comment type="domain">
    <text evidence="4">The PPC domain mediates interactions between AHL proteins.</text>
</comment>
<keyword evidence="4" id="KW-0539">Nucleus</keyword>
<evidence type="ECO:0000259" key="6">
    <source>
        <dbReference type="PROSITE" id="PS51742"/>
    </source>
</evidence>
<feature type="region of interest" description="Disordered" evidence="5">
    <location>
        <begin position="1"/>
        <end position="134"/>
    </location>
</feature>
<dbReference type="CDD" id="cd11378">
    <property type="entry name" value="DUF296"/>
    <property type="match status" value="1"/>
</dbReference>
<keyword evidence="8" id="KW-1185">Reference proteome</keyword>
<dbReference type="SUPFAM" id="SSF117856">
    <property type="entry name" value="AF0104/ALDC/Ptd012-like"/>
    <property type="match status" value="1"/>
</dbReference>
<keyword evidence="2 4" id="KW-0238">DNA-binding</keyword>
<evidence type="ECO:0000313" key="8">
    <source>
        <dbReference type="Proteomes" id="UP000595140"/>
    </source>
</evidence>
<name>A0A484KI95_9ASTE</name>
<protein>
    <recommendedName>
        <fullName evidence="4">AT-hook motif nuclear-localized protein</fullName>
    </recommendedName>
</protein>
<feature type="compositionally biased region" description="Low complexity" evidence="5">
    <location>
        <begin position="312"/>
        <end position="326"/>
    </location>
</feature>
<feature type="compositionally biased region" description="Low complexity" evidence="5">
    <location>
        <begin position="19"/>
        <end position="36"/>
    </location>
</feature>
<evidence type="ECO:0000256" key="4">
    <source>
        <dbReference type="RuleBase" id="RU367031"/>
    </source>
</evidence>
<dbReference type="PROSITE" id="PS51742">
    <property type="entry name" value="PPC"/>
    <property type="match status" value="1"/>
</dbReference>
<keyword evidence="1 4" id="KW-0805">Transcription regulation</keyword>
<organism evidence="7 8">
    <name type="scientific">Cuscuta campestris</name>
    <dbReference type="NCBI Taxonomy" id="132261"/>
    <lineage>
        <taxon>Eukaryota</taxon>
        <taxon>Viridiplantae</taxon>
        <taxon>Streptophyta</taxon>
        <taxon>Embryophyta</taxon>
        <taxon>Tracheophyta</taxon>
        <taxon>Spermatophyta</taxon>
        <taxon>Magnoliopsida</taxon>
        <taxon>eudicotyledons</taxon>
        <taxon>Gunneridae</taxon>
        <taxon>Pentapetalae</taxon>
        <taxon>asterids</taxon>
        <taxon>lamiids</taxon>
        <taxon>Solanales</taxon>
        <taxon>Convolvulaceae</taxon>
        <taxon>Cuscuteae</taxon>
        <taxon>Cuscuta</taxon>
        <taxon>Cuscuta subgen. Grammica</taxon>
        <taxon>Cuscuta sect. Cleistogrammica</taxon>
    </lineage>
</organism>
<dbReference type="InterPro" id="IPR005175">
    <property type="entry name" value="PPC_dom"/>
</dbReference>
<dbReference type="EMBL" id="OOIL02000242">
    <property type="protein sequence ID" value="VFQ62877.1"/>
    <property type="molecule type" value="Genomic_DNA"/>
</dbReference>
<dbReference type="Proteomes" id="UP000595140">
    <property type="component" value="Unassembled WGS sequence"/>
</dbReference>
<dbReference type="GO" id="GO:0005634">
    <property type="term" value="C:nucleus"/>
    <property type="evidence" value="ECO:0007669"/>
    <property type="project" value="UniProtKB-SubCell"/>
</dbReference>
<feature type="domain" description="PPC" evidence="6">
    <location>
        <begin position="151"/>
        <end position="299"/>
    </location>
</feature>
<gene>
    <name evidence="7" type="ORF">CCAM_LOCUS4653</name>
</gene>
<evidence type="ECO:0000256" key="5">
    <source>
        <dbReference type="SAM" id="MobiDB-lite"/>
    </source>
</evidence>
<reference evidence="7 8" key="1">
    <citation type="submission" date="2018-04" db="EMBL/GenBank/DDBJ databases">
        <authorList>
            <person name="Vogel A."/>
        </authorList>
    </citation>
    <scope>NUCLEOTIDE SEQUENCE [LARGE SCALE GENOMIC DNA]</scope>
</reference>
<proteinExistence type="predicted"/>
<dbReference type="InterPro" id="IPR039605">
    <property type="entry name" value="AHL"/>
</dbReference>
<dbReference type="GO" id="GO:0003680">
    <property type="term" value="F:minor groove of adenine-thymine-rich DNA binding"/>
    <property type="evidence" value="ECO:0007669"/>
    <property type="project" value="UniProtKB-UniRule"/>
</dbReference>
<evidence type="ECO:0000256" key="2">
    <source>
        <dbReference type="ARBA" id="ARBA00023125"/>
    </source>
</evidence>
<keyword evidence="3 4" id="KW-0804">Transcription</keyword>
<sequence length="354" mass="36298">MEPNESTGLGSFYHHHQSVHQSSAAAATPTTAVPPTNGIVPNFGDSNPAAAAGTTASHMAYPSSLQSAGSPPTEAVKKKRGRPRKYDTPEEAAAARRAAAASNTLPKKRDQVQLGDGGVQGDGGSGGRARGSGGSSYALKNHPFSAIGDLGKGFTPYIINVVAGEDVSNKIMTFMQQSKRDICILSASGAVSSASLLQPSTSGGNITYEGRFDILSLSGSYVRNGRGGKTGGLSVCLGSSDGQIIGGGVGGPLTAAGQIQVIVGTFVVDPKKDTTTGGMSPQEAAPPAAQVGVSPLPPGVGFQPGGANPSHQFMAHQQQQPQQRGMQPMPLQSFHWRGDAGPMMHHSPENEDYE</sequence>
<evidence type="ECO:0000256" key="1">
    <source>
        <dbReference type="ARBA" id="ARBA00023015"/>
    </source>
</evidence>